<dbReference type="Proteomes" id="UP001156666">
    <property type="component" value="Unassembled WGS sequence"/>
</dbReference>
<dbReference type="RefSeq" id="WP_235295369.1">
    <property type="nucleotide sequence ID" value="NZ_BSOH01000036.1"/>
</dbReference>
<gene>
    <name evidence="2" type="ORF">GCM10007940_44160</name>
</gene>
<organism evidence="2 3">
    <name type="scientific">Portibacter lacus</name>
    <dbReference type="NCBI Taxonomy" id="1099794"/>
    <lineage>
        <taxon>Bacteria</taxon>
        <taxon>Pseudomonadati</taxon>
        <taxon>Bacteroidota</taxon>
        <taxon>Saprospiria</taxon>
        <taxon>Saprospirales</taxon>
        <taxon>Haliscomenobacteraceae</taxon>
        <taxon>Portibacter</taxon>
    </lineage>
</organism>
<keyword evidence="3" id="KW-1185">Reference proteome</keyword>
<keyword evidence="1" id="KW-0472">Membrane</keyword>
<evidence type="ECO:0008006" key="4">
    <source>
        <dbReference type="Google" id="ProtNLM"/>
    </source>
</evidence>
<dbReference type="InterPro" id="IPR011990">
    <property type="entry name" value="TPR-like_helical_dom_sf"/>
</dbReference>
<evidence type="ECO:0000313" key="3">
    <source>
        <dbReference type="Proteomes" id="UP001156666"/>
    </source>
</evidence>
<name>A0AA37WIK3_9BACT</name>
<protein>
    <recommendedName>
        <fullName evidence="4">Tetratricopeptide repeat protein</fullName>
    </recommendedName>
</protein>
<sequence>MKQDEIFAEGKEFSDAFLESAKIIGRSQLKSRFRNLDKVRRLKKRNILGVAATIAILIAASIFMFRPSSEQQLYSAYYHKMPNKVVSITRGVSETDDLKLAFLAYEKSNYLDAKEQFLTLENTSPEVKLYLGIIAMEEYNYDEALNILLPLSDDSNYHFKTDAKWYAALCYLKTGELEKSKNYLLEIQNGDSTYKVRATELLAKL</sequence>
<feature type="transmembrane region" description="Helical" evidence="1">
    <location>
        <begin position="47"/>
        <end position="65"/>
    </location>
</feature>
<accession>A0AA37WIK3</accession>
<dbReference type="Gene3D" id="1.25.40.10">
    <property type="entry name" value="Tetratricopeptide repeat domain"/>
    <property type="match status" value="1"/>
</dbReference>
<reference evidence="2" key="2">
    <citation type="submission" date="2023-01" db="EMBL/GenBank/DDBJ databases">
        <title>Draft genome sequence of Portibacter lacus strain NBRC 108769.</title>
        <authorList>
            <person name="Sun Q."/>
            <person name="Mori K."/>
        </authorList>
    </citation>
    <scope>NUCLEOTIDE SEQUENCE</scope>
    <source>
        <strain evidence="2">NBRC 108769</strain>
    </source>
</reference>
<evidence type="ECO:0000313" key="2">
    <source>
        <dbReference type="EMBL" id="GLR19800.1"/>
    </source>
</evidence>
<dbReference type="AlphaFoldDB" id="A0AA37WIK3"/>
<keyword evidence="1" id="KW-1133">Transmembrane helix</keyword>
<comment type="caution">
    <text evidence="2">The sequence shown here is derived from an EMBL/GenBank/DDBJ whole genome shotgun (WGS) entry which is preliminary data.</text>
</comment>
<evidence type="ECO:0000256" key="1">
    <source>
        <dbReference type="SAM" id="Phobius"/>
    </source>
</evidence>
<dbReference type="SUPFAM" id="SSF48452">
    <property type="entry name" value="TPR-like"/>
    <property type="match status" value="1"/>
</dbReference>
<proteinExistence type="predicted"/>
<keyword evidence="1" id="KW-0812">Transmembrane</keyword>
<dbReference type="EMBL" id="BSOH01000036">
    <property type="protein sequence ID" value="GLR19800.1"/>
    <property type="molecule type" value="Genomic_DNA"/>
</dbReference>
<reference evidence="2" key="1">
    <citation type="journal article" date="2014" name="Int. J. Syst. Evol. Microbiol.">
        <title>Complete genome sequence of Corynebacterium casei LMG S-19264T (=DSM 44701T), isolated from a smear-ripened cheese.</title>
        <authorList>
            <consortium name="US DOE Joint Genome Institute (JGI-PGF)"/>
            <person name="Walter F."/>
            <person name="Albersmeier A."/>
            <person name="Kalinowski J."/>
            <person name="Ruckert C."/>
        </authorList>
    </citation>
    <scope>NUCLEOTIDE SEQUENCE</scope>
    <source>
        <strain evidence="2">NBRC 108769</strain>
    </source>
</reference>